<accession>A0A6V6ZCW2</accession>
<keyword evidence="2" id="KW-0547">Nucleotide-binding</keyword>
<proteinExistence type="inferred from homology"/>
<dbReference type="RefSeq" id="WP_180910926.1">
    <property type="nucleotide sequence ID" value="NZ_CAIJDP010000090.1"/>
</dbReference>
<comment type="similarity">
    <text evidence="1">Belongs to the heat shock protein 90 family.</text>
</comment>
<dbReference type="PANTHER" id="PTHR11528">
    <property type="entry name" value="HEAT SHOCK PROTEIN 90 FAMILY MEMBER"/>
    <property type="match status" value="1"/>
</dbReference>
<evidence type="ECO:0000259" key="5">
    <source>
        <dbReference type="Pfam" id="PF24391"/>
    </source>
</evidence>
<dbReference type="Gene3D" id="3.30.565.10">
    <property type="entry name" value="Histidine kinase-like ATPase, C-terminal domain"/>
    <property type="match status" value="1"/>
</dbReference>
<dbReference type="InterPro" id="IPR020575">
    <property type="entry name" value="Hsp90_N"/>
</dbReference>
<sequence>MSDKNLNLTIDTNLKIDDLILIKRLENSEFLPNIKTVFNKIQPLLDNQIPKIFGSYTLHNIDHSIRIMDYMADLIQDINSLSELEITLLVYSALLHDIGMAVSTKDIDLIKKDSFSEIDIKFSSMKKVMNNNEEIALTEYIRRYHSFLSAKYIRENLNEYFQIPGQITAYFTEDLALICESHTKDFDWISSRLTQNDKKGHFHYNSQFIACILRLGDILDIDSSRTPYNLYKTVDPKGISEDEWKQHFVITNKKKIEFDTVKKQKQIVFHGESPNANIHRKILSYIDWVEKELNGSMDLTNKMPNQYNILFDSSPKIYIRPIGFTFSEYKMSLDYHAISRLLMGDKIYGNKSLGLREIIQNSLDACRVRQEIEKEKFQFGDDIYEPKIKIILDAKNNIVIIKDNGIGMSMEIIKKHFLNIGVSYYNSTDFKLRDLNYKPIGNFGIGFLSCFMLSDNVKVITRNFKDKSKFTIELEKNNEYTSLTQIDDFTFEGTEVILNYMNFMNIFGNDADTIKEFLNQYFLTDEIKIELINKSEEITHEIVNLINIENPNNWIKIDFRKYLKDIDGYIILKKNKDYITNIDDLDFKGEIYTYDDINGIQKINLQNDINLEDYIDNNQIKYITIPLVEEEVEERFLTGIAFTDSNVDDVIQKLERELKWISIIVKKDLQKLIYACTFDDEESGILENLKLKELYKLGHSERCKTSIFTETINIHEGKKRELYLTFNKGDKYIYYSRNQDKKRKELFVRSVLIKDFRFNLPYSASLFEIESLVLNINSRLFIPDISRNNFDQVTIDEINYIVGKAIHTGILENFQLTEDKKNALKSFITNYYEKITGFEKED</sequence>
<evidence type="ECO:0000256" key="2">
    <source>
        <dbReference type="ARBA" id="ARBA00022741"/>
    </source>
</evidence>
<dbReference type="Pfam" id="PF13589">
    <property type="entry name" value="HATPase_c_3"/>
    <property type="match status" value="1"/>
</dbReference>
<dbReference type="GO" id="GO:0005524">
    <property type="term" value="F:ATP binding"/>
    <property type="evidence" value="ECO:0007669"/>
    <property type="project" value="UniProtKB-KW"/>
</dbReference>
<evidence type="ECO:0000256" key="3">
    <source>
        <dbReference type="ARBA" id="ARBA00022840"/>
    </source>
</evidence>
<dbReference type="InterPro" id="IPR036890">
    <property type="entry name" value="HATPase_C_sf"/>
</dbReference>
<dbReference type="InterPro" id="IPR003607">
    <property type="entry name" value="HD/PDEase_dom"/>
</dbReference>
<evidence type="ECO:0000313" key="7">
    <source>
        <dbReference type="Proteomes" id="UP000530060"/>
    </source>
</evidence>
<dbReference type="AlphaFoldDB" id="A0A6V6ZCW2"/>
<dbReference type="EMBL" id="CAIJDP010000090">
    <property type="protein sequence ID" value="CAD0009633.1"/>
    <property type="molecule type" value="Genomic_DNA"/>
</dbReference>
<gene>
    <name evidence="6" type="primary">htpG</name>
    <name evidence="6" type="ORF">FLAT13_05045</name>
</gene>
<feature type="domain" description="HD-CE" evidence="5">
    <location>
        <begin position="53"/>
        <end position="294"/>
    </location>
</feature>
<dbReference type="Gene3D" id="1.10.3210.10">
    <property type="entry name" value="Hypothetical protein af1432"/>
    <property type="match status" value="1"/>
</dbReference>
<keyword evidence="4" id="KW-0143">Chaperone</keyword>
<dbReference type="Proteomes" id="UP000530060">
    <property type="component" value="Unassembled WGS sequence"/>
</dbReference>
<dbReference type="SUPFAM" id="SSF55874">
    <property type="entry name" value="ATPase domain of HSP90 chaperone/DNA topoisomerase II/histidine kinase"/>
    <property type="match status" value="1"/>
</dbReference>
<reference evidence="6 7" key="1">
    <citation type="submission" date="2020-06" db="EMBL/GenBank/DDBJ databases">
        <authorList>
            <person name="Criscuolo A."/>
        </authorList>
    </citation>
    <scope>NUCLEOTIDE SEQUENCE [LARGE SCALE GENOMIC DNA]</scope>
    <source>
        <strain evidence="7">CIP 111411</strain>
    </source>
</reference>
<evidence type="ECO:0000256" key="1">
    <source>
        <dbReference type="ARBA" id="ARBA00008239"/>
    </source>
</evidence>
<keyword evidence="7" id="KW-1185">Reference proteome</keyword>
<keyword evidence="3" id="KW-0067">ATP-binding</keyword>
<dbReference type="SUPFAM" id="SSF109604">
    <property type="entry name" value="HD-domain/PDEase-like"/>
    <property type="match status" value="1"/>
</dbReference>
<dbReference type="Pfam" id="PF24391">
    <property type="entry name" value="HD-CE"/>
    <property type="match status" value="1"/>
</dbReference>
<dbReference type="GO" id="GO:0016887">
    <property type="term" value="F:ATP hydrolysis activity"/>
    <property type="evidence" value="ECO:0007669"/>
    <property type="project" value="InterPro"/>
</dbReference>
<comment type="caution">
    <text evidence="6">The sequence shown here is derived from an EMBL/GenBank/DDBJ whole genome shotgun (WGS) entry which is preliminary data.</text>
</comment>
<dbReference type="InterPro" id="IPR056471">
    <property type="entry name" value="HD-CE"/>
</dbReference>
<dbReference type="GO" id="GO:0140662">
    <property type="term" value="F:ATP-dependent protein folding chaperone"/>
    <property type="evidence" value="ECO:0007669"/>
    <property type="project" value="InterPro"/>
</dbReference>
<dbReference type="CDD" id="cd00077">
    <property type="entry name" value="HDc"/>
    <property type="match status" value="1"/>
</dbReference>
<dbReference type="InterPro" id="IPR001404">
    <property type="entry name" value="Hsp90_fam"/>
</dbReference>
<evidence type="ECO:0000256" key="4">
    <source>
        <dbReference type="ARBA" id="ARBA00023186"/>
    </source>
</evidence>
<dbReference type="GO" id="GO:0051082">
    <property type="term" value="F:unfolded protein binding"/>
    <property type="evidence" value="ECO:0007669"/>
    <property type="project" value="InterPro"/>
</dbReference>
<organism evidence="6 7">
    <name type="scientific">Flavobacterium salmonis</name>
    <dbReference type="NCBI Taxonomy" id="2654844"/>
    <lineage>
        <taxon>Bacteria</taxon>
        <taxon>Pseudomonadati</taxon>
        <taxon>Bacteroidota</taxon>
        <taxon>Flavobacteriia</taxon>
        <taxon>Flavobacteriales</taxon>
        <taxon>Flavobacteriaceae</taxon>
        <taxon>Flavobacterium</taxon>
    </lineage>
</organism>
<protein>
    <submittedName>
        <fullName evidence="6">Chaperone protein HtpG</fullName>
    </submittedName>
</protein>
<dbReference type="PRINTS" id="PR00775">
    <property type="entry name" value="HEATSHOCK90"/>
</dbReference>
<evidence type="ECO:0000313" key="6">
    <source>
        <dbReference type="EMBL" id="CAD0009633.1"/>
    </source>
</evidence>
<name>A0A6V6ZCW2_9FLAO</name>